<dbReference type="InterPro" id="IPR003245">
    <property type="entry name" value="Phytocyanin_dom"/>
</dbReference>
<feature type="domain" description="Phytocyanin" evidence="5">
    <location>
        <begin position="29"/>
        <end position="128"/>
    </location>
</feature>
<dbReference type="PANTHER" id="PTHR33021">
    <property type="entry name" value="BLUE COPPER PROTEIN"/>
    <property type="match status" value="1"/>
</dbReference>
<comment type="caution">
    <text evidence="6">The sequence shown here is derived from an EMBL/GenBank/DDBJ whole genome shotgun (WGS) entry which is preliminary data.</text>
</comment>
<keyword evidence="2" id="KW-0186">Copper</keyword>
<dbReference type="Gene3D" id="2.60.40.420">
    <property type="entry name" value="Cupredoxins - blue copper proteins"/>
    <property type="match status" value="1"/>
</dbReference>
<organism evidence="6 7">
    <name type="scientific">Riccia fluitans</name>
    <dbReference type="NCBI Taxonomy" id="41844"/>
    <lineage>
        <taxon>Eukaryota</taxon>
        <taxon>Viridiplantae</taxon>
        <taxon>Streptophyta</taxon>
        <taxon>Embryophyta</taxon>
        <taxon>Marchantiophyta</taxon>
        <taxon>Marchantiopsida</taxon>
        <taxon>Marchantiidae</taxon>
        <taxon>Marchantiales</taxon>
        <taxon>Ricciaceae</taxon>
        <taxon>Riccia</taxon>
    </lineage>
</organism>
<dbReference type="InterPro" id="IPR008972">
    <property type="entry name" value="Cupredoxin"/>
</dbReference>
<proteinExistence type="predicted"/>
<feature type="signal peptide" evidence="4">
    <location>
        <begin position="1"/>
        <end position="28"/>
    </location>
</feature>
<dbReference type="PROSITE" id="PS00196">
    <property type="entry name" value="COPPER_BLUE"/>
    <property type="match status" value="1"/>
</dbReference>
<sequence>MSSISSSGVRKNLGLVLCALLLAQYAGAATITVGASKGWNLGVDYRTWASRIRLRAGDSLYFKYNNRLHDVLIVSKADFMACNNKKPLARFNTGKDTIKFAKPGTFYVICGFPRHCTGGMKLAVTVRG</sequence>
<protein>
    <recommendedName>
        <fullName evidence="5">Phytocyanin domain-containing protein</fullName>
    </recommendedName>
</protein>
<feature type="chain" id="PRO_5044759919" description="Phytocyanin domain-containing protein" evidence="4">
    <location>
        <begin position="29"/>
        <end position="128"/>
    </location>
</feature>
<keyword evidence="4" id="KW-0732">Signal</keyword>
<evidence type="ECO:0000256" key="1">
    <source>
        <dbReference type="ARBA" id="ARBA00022723"/>
    </source>
</evidence>
<dbReference type="InterPro" id="IPR039391">
    <property type="entry name" value="Phytocyanin-like"/>
</dbReference>
<keyword evidence="3" id="KW-0325">Glycoprotein</keyword>
<dbReference type="GO" id="GO:0046872">
    <property type="term" value="F:metal ion binding"/>
    <property type="evidence" value="ECO:0007669"/>
    <property type="project" value="UniProtKB-KW"/>
</dbReference>
<dbReference type="SUPFAM" id="SSF49503">
    <property type="entry name" value="Cupredoxins"/>
    <property type="match status" value="1"/>
</dbReference>
<name>A0ABD1Y7U4_9MARC</name>
<evidence type="ECO:0000256" key="3">
    <source>
        <dbReference type="ARBA" id="ARBA00023180"/>
    </source>
</evidence>
<dbReference type="FunFam" id="2.60.40.420:FF:000003">
    <property type="entry name" value="Blue copper"/>
    <property type="match status" value="1"/>
</dbReference>
<dbReference type="AlphaFoldDB" id="A0ABD1Y7U4"/>
<gene>
    <name evidence="6" type="ORF">R1flu_002963</name>
</gene>
<accession>A0ABD1Y7U4</accession>
<dbReference type="Proteomes" id="UP001605036">
    <property type="component" value="Unassembled WGS sequence"/>
</dbReference>
<dbReference type="EMBL" id="JBHFFA010000006">
    <property type="protein sequence ID" value="KAL2622758.1"/>
    <property type="molecule type" value="Genomic_DNA"/>
</dbReference>
<evidence type="ECO:0000313" key="7">
    <source>
        <dbReference type="Proteomes" id="UP001605036"/>
    </source>
</evidence>
<reference evidence="6 7" key="1">
    <citation type="submission" date="2024-09" db="EMBL/GenBank/DDBJ databases">
        <title>Chromosome-scale assembly of Riccia fluitans.</title>
        <authorList>
            <person name="Paukszto L."/>
            <person name="Sawicki J."/>
            <person name="Karawczyk K."/>
            <person name="Piernik-Szablinska J."/>
            <person name="Szczecinska M."/>
            <person name="Mazdziarz M."/>
        </authorList>
    </citation>
    <scope>NUCLEOTIDE SEQUENCE [LARGE SCALE GENOMIC DNA]</scope>
    <source>
        <strain evidence="6">Rf_01</strain>
        <tissue evidence="6">Aerial parts of the thallus</tissue>
    </source>
</reference>
<keyword evidence="7" id="KW-1185">Reference proteome</keyword>
<dbReference type="CDD" id="cd04216">
    <property type="entry name" value="Phytocyanin"/>
    <property type="match status" value="1"/>
</dbReference>
<dbReference type="PANTHER" id="PTHR33021:SF350">
    <property type="entry name" value="UCLACYANIN-2"/>
    <property type="match status" value="1"/>
</dbReference>
<dbReference type="PROSITE" id="PS51485">
    <property type="entry name" value="PHYTOCYANIN"/>
    <property type="match status" value="1"/>
</dbReference>
<dbReference type="Pfam" id="PF02298">
    <property type="entry name" value="Cu_bind_like"/>
    <property type="match status" value="1"/>
</dbReference>
<evidence type="ECO:0000259" key="5">
    <source>
        <dbReference type="PROSITE" id="PS51485"/>
    </source>
</evidence>
<evidence type="ECO:0000256" key="4">
    <source>
        <dbReference type="SAM" id="SignalP"/>
    </source>
</evidence>
<evidence type="ECO:0000256" key="2">
    <source>
        <dbReference type="ARBA" id="ARBA00023008"/>
    </source>
</evidence>
<evidence type="ECO:0000313" key="6">
    <source>
        <dbReference type="EMBL" id="KAL2622758.1"/>
    </source>
</evidence>
<keyword evidence="1" id="KW-0479">Metal-binding</keyword>
<dbReference type="InterPro" id="IPR028871">
    <property type="entry name" value="BlueCu_1_BS"/>
</dbReference>